<evidence type="ECO:0000313" key="7">
    <source>
        <dbReference type="Proteomes" id="UP000252357"/>
    </source>
</evidence>
<comment type="similarity">
    <text evidence="1">Belongs to the HMG-CoA lyase family.</text>
</comment>
<dbReference type="EMBL" id="QPGB01000002">
    <property type="protein sequence ID" value="RCS58586.1"/>
    <property type="molecule type" value="Genomic_DNA"/>
</dbReference>
<dbReference type="SUPFAM" id="SSF51569">
    <property type="entry name" value="Aldolase"/>
    <property type="match status" value="1"/>
</dbReference>
<dbReference type="InterPro" id="IPR043594">
    <property type="entry name" value="HMGL"/>
</dbReference>
<evidence type="ECO:0000313" key="6">
    <source>
        <dbReference type="EMBL" id="RCS58586.1"/>
    </source>
</evidence>
<feature type="domain" description="Pyruvate carboxyltransferase" evidence="5">
    <location>
        <begin position="28"/>
        <end position="321"/>
    </location>
</feature>
<reference evidence="6 7" key="1">
    <citation type="journal article" date="2018" name="Int. J. Syst. Evol. Microbiol.">
        <title>Parvibium lacunae gen. nov., sp. nov., a new member of the family Alcaligenaceae isolated from a freshwater pond.</title>
        <authorList>
            <person name="Chen W.M."/>
            <person name="Xie P.B."/>
            <person name="Hsu M.Y."/>
            <person name="Sheu S.Y."/>
        </authorList>
    </citation>
    <scope>NUCLEOTIDE SEQUENCE [LARGE SCALE GENOMIC DNA]</scope>
    <source>
        <strain evidence="6 7">KMB9</strain>
    </source>
</reference>
<dbReference type="GO" id="GO:0004419">
    <property type="term" value="F:hydroxymethylglutaryl-CoA lyase activity"/>
    <property type="evidence" value="ECO:0007669"/>
    <property type="project" value="TreeGrafter"/>
</dbReference>
<gene>
    <name evidence="6" type="ORF">DU000_07210</name>
</gene>
<evidence type="ECO:0000256" key="3">
    <source>
        <dbReference type="ARBA" id="ARBA00023239"/>
    </source>
</evidence>
<evidence type="ECO:0000256" key="1">
    <source>
        <dbReference type="ARBA" id="ARBA00009405"/>
    </source>
</evidence>
<accession>A0A368L4S0</accession>
<protein>
    <submittedName>
        <fullName evidence="6">Hydroxymethylglutaryl-CoA lyase</fullName>
    </submittedName>
</protein>
<keyword evidence="3 6" id="KW-0456">Lyase</keyword>
<name>A0A368L4S0_9BURK</name>
<sequence>MHSNVATNNSVSPPTGDQSPRLPVSDAVRVIEVGPRDGLQNEKTPIDTTIKLQLIERLLQVGLREIEATAFVSPKWVPQMSDHHALMTRLVALQASQSAAAQARFSALTPNLQGAQVAIDAGAQELVIFTAASEAFAQKNINCSIEESIRRFEPIVARLAEHNQAQPPHKAVRLRASISCAFGCPYAGAIAPSQVVRVVEQLIPLGITEFDIADTIGVATPNAVKAVFAAAQQLVPATQLAGHFHDTYGQALVNIYAALESDIRIFHSSIAGLGGCPYARGATGNVATEEVVYLLHGLGMPIVDQTGNRILEGGIALSELAATGAWISGIIGRPNQSRAGRALMAH</sequence>
<dbReference type="NCBIfam" id="NF004283">
    <property type="entry name" value="PRK05692.1"/>
    <property type="match status" value="1"/>
</dbReference>
<dbReference type="Pfam" id="PF00682">
    <property type="entry name" value="HMGL-like"/>
    <property type="match status" value="1"/>
</dbReference>
<dbReference type="Gene3D" id="3.20.20.70">
    <property type="entry name" value="Aldolase class I"/>
    <property type="match status" value="1"/>
</dbReference>
<dbReference type="InterPro" id="IPR000891">
    <property type="entry name" value="PYR_CT"/>
</dbReference>
<dbReference type="GO" id="GO:0046872">
    <property type="term" value="F:metal ion binding"/>
    <property type="evidence" value="ECO:0007669"/>
    <property type="project" value="UniProtKB-KW"/>
</dbReference>
<keyword evidence="7" id="KW-1185">Reference proteome</keyword>
<dbReference type="GO" id="GO:0006552">
    <property type="term" value="P:L-leucine catabolic process"/>
    <property type="evidence" value="ECO:0007669"/>
    <property type="project" value="TreeGrafter"/>
</dbReference>
<dbReference type="InterPro" id="IPR013785">
    <property type="entry name" value="Aldolase_TIM"/>
</dbReference>
<comment type="caution">
    <text evidence="6">The sequence shown here is derived from an EMBL/GenBank/DDBJ whole genome shotgun (WGS) entry which is preliminary data.</text>
</comment>
<dbReference type="OrthoDB" id="9784013at2"/>
<dbReference type="PROSITE" id="PS50991">
    <property type="entry name" value="PYR_CT"/>
    <property type="match status" value="1"/>
</dbReference>
<dbReference type="CDD" id="cd07938">
    <property type="entry name" value="DRE_TIM_HMGL"/>
    <property type="match status" value="1"/>
</dbReference>
<dbReference type="GO" id="GO:0046951">
    <property type="term" value="P:ketone body biosynthetic process"/>
    <property type="evidence" value="ECO:0007669"/>
    <property type="project" value="TreeGrafter"/>
</dbReference>
<dbReference type="Proteomes" id="UP000252357">
    <property type="component" value="Unassembled WGS sequence"/>
</dbReference>
<dbReference type="PANTHER" id="PTHR42738">
    <property type="entry name" value="HYDROXYMETHYLGLUTARYL-COA LYASE"/>
    <property type="match status" value="1"/>
</dbReference>
<organism evidence="6 7">
    <name type="scientific">Parvibium lacunae</name>
    <dbReference type="NCBI Taxonomy" id="1888893"/>
    <lineage>
        <taxon>Bacteria</taxon>
        <taxon>Pseudomonadati</taxon>
        <taxon>Pseudomonadota</taxon>
        <taxon>Betaproteobacteria</taxon>
        <taxon>Burkholderiales</taxon>
        <taxon>Alcaligenaceae</taxon>
        <taxon>Parvibium</taxon>
    </lineage>
</organism>
<proteinExistence type="inferred from homology"/>
<evidence type="ECO:0000259" key="5">
    <source>
        <dbReference type="PROSITE" id="PS50991"/>
    </source>
</evidence>
<feature type="region of interest" description="Disordered" evidence="4">
    <location>
        <begin position="1"/>
        <end position="24"/>
    </location>
</feature>
<evidence type="ECO:0000256" key="4">
    <source>
        <dbReference type="SAM" id="MobiDB-lite"/>
    </source>
</evidence>
<evidence type="ECO:0000256" key="2">
    <source>
        <dbReference type="ARBA" id="ARBA00022723"/>
    </source>
</evidence>
<feature type="compositionally biased region" description="Polar residues" evidence="4">
    <location>
        <begin position="1"/>
        <end position="18"/>
    </location>
</feature>
<dbReference type="PANTHER" id="PTHR42738:SF7">
    <property type="entry name" value="HYDROXYMETHYLGLUTARYL-COA LYASE"/>
    <property type="match status" value="1"/>
</dbReference>
<dbReference type="FunFam" id="3.20.20.70:FF:000071">
    <property type="entry name" value="Hydroxymethylglutaryl-CoA lyase"/>
    <property type="match status" value="1"/>
</dbReference>
<dbReference type="AlphaFoldDB" id="A0A368L4S0"/>
<keyword evidence="2" id="KW-0479">Metal-binding</keyword>